<organism evidence="1 2">
    <name type="scientific">Neophaeococcomyces mojaviensis</name>
    <dbReference type="NCBI Taxonomy" id="3383035"/>
    <lineage>
        <taxon>Eukaryota</taxon>
        <taxon>Fungi</taxon>
        <taxon>Dikarya</taxon>
        <taxon>Ascomycota</taxon>
        <taxon>Pezizomycotina</taxon>
        <taxon>Eurotiomycetes</taxon>
        <taxon>Chaetothyriomycetidae</taxon>
        <taxon>Chaetothyriales</taxon>
        <taxon>Chaetothyriales incertae sedis</taxon>
        <taxon>Neophaeococcomyces</taxon>
    </lineage>
</organism>
<evidence type="ECO:0000313" key="1">
    <source>
        <dbReference type="EMBL" id="KAJ9655546.1"/>
    </source>
</evidence>
<name>A0ACC3A567_9EURO</name>
<comment type="caution">
    <text evidence="1">The sequence shown here is derived from an EMBL/GenBank/DDBJ whole genome shotgun (WGS) entry which is preliminary data.</text>
</comment>
<keyword evidence="2" id="KW-1185">Reference proteome</keyword>
<accession>A0ACC3A567</accession>
<protein>
    <submittedName>
        <fullName evidence="1">Uncharacterized protein</fullName>
    </submittedName>
</protein>
<dbReference type="Proteomes" id="UP001172386">
    <property type="component" value="Unassembled WGS sequence"/>
</dbReference>
<gene>
    <name evidence="1" type="ORF">H2198_005637</name>
</gene>
<evidence type="ECO:0000313" key="2">
    <source>
        <dbReference type="Proteomes" id="UP001172386"/>
    </source>
</evidence>
<dbReference type="EMBL" id="JAPDRQ010000094">
    <property type="protein sequence ID" value="KAJ9655546.1"/>
    <property type="molecule type" value="Genomic_DNA"/>
</dbReference>
<sequence length="681" mass="78007">MGREAYLTRVVLGRSAFQAPLRDEEGDFVLGGQTRLFDDQTYVQQWDERGHPHNPESERRARKFRQAQNEVLQACGVIVRKDAAKNEWRRRKEVPRSTQLADVEEENNTGFLFKGVDRINGIICSWWLHNLRKRLMVFGFSNPILASTIRESYNTSSTNFLFAGLPIGLVAGFTRIIRQCETEETGIEPVNFLEVKWADSPSFFKEKFRLWTEWSIFMCVEIPFEFASILQSLGFSVLPALVEWIRTSSRPGSSALPWLTSAPFNKALSYSVFLYLVRDWLHFQLRRRLYQLIGQTLIRPVRPTRICVDAADADDMIDATSIFGLGRSMGTHTDRRYLGPQSLWKALPVAFPWLARLLPRPFDKDDIKKETLTRCLMIDDDQARLLPHGRRSQVRAQNIISNLESLNIDIEEDFYVDIDRWTMELGSMTFTDTEREEHMERIMPSLSEVAADGGRAVEREVQTHDGAEGQAINHVEPQPTIEWDSASPLFGDHEQDAPLLLTQPLPSTPEPGIRRATSLTQSTPRPVRRPTETIEPDFDEELAMILAAANRQRAERAKQKPKDNRDFRVTRLSVFTADSFAWHTSAVITSLALLPIDAIFYRSLTLWFTSSISAFGLVSNVSLPSIWPEAGRVPWDSWQPIRMLLLTFGLESIVRGALWQFGSRYAQWYGRKIRPSNAKLL</sequence>
<proteinExistence type="predicted"/>
<reference evidence="1" key="1">
    <citation type="submission" date="2022-10" db="EMBL/GenBank/DDBJ databases">
        <title>Culturing micro-colonial fungi from biological soil crusts in the Mojave desert and describing Neophaeococcomyces mojavensis, and introducing the new genera and species Taxawa tesnikishii.</title>
        <authorList>
            <person name="Kurbessoian T."/>
            <person name="Stajich J.E."/>
        </authorList>
    </citation>
    <scope>NUCLEOTIDE SEQUENCE</scope>
    <source>
        <strain evidence="1">JES_112</strain>
    </source>
</reference>